<feature type="compositionally biased region" description="Basic and acidic residues" evidence="6">
    <location>
        <begin position="748"/>
        <end position="760"/>
    </location>
</feature>
<feature type="region of interest" description="Disordered" evidence="6">
    <location>
        <begin position="731"/>
        <end position="786"/>
    </location>
</feature>
<feature type="region of interest" description="Disordered" evidence="6">
    <location>
        <begin position="689"/>
        <end position="719"/>
    </location>
</feature>
<sequence>MGGPFIMPPSSALISGNLVVPTANPLISSYVVPTTNIISNGMVVPTTSHVIGPAGGLIMGGGFVPPHCNPSPINNAVSVPPIWPTVDYSRKTAEVVEHLSRRYDGLLRCKKCLNHVDFNGMAIFTHDQHCVLSVGKSKPSDLLQQKPFALAARDPRPLSTVDVFKKFLQSDVFKKFLQSCPAEVRSSKVSPPPIDWMSSFVNKVDRTAFIINQFECLSCHTNGNIVQWEKHVMQFHRINPKTCDAELQFEVTCICFVCNGLLFGTQSMIEKHTHRGVDASRSVNISNVIALYPNFKSSNGSSSRYHKFALKTASSASTNGVSSTKMAFYCSACDFYGLKKLEKHFSSFEHNMHSVVSDDLRLCEVCQVVISSDALLMAVHRLTPSHLLRKFQDVPKAIDAWTETSVHQTVMESVQRRFGEHHFDSVTQRLAYYCDVCNFSALQLEDWRTHTSSDQHQKYVASLVHMAEFVCVSCKLTLSGTFQAYLGHVTTIGHKLIKRAILSRYNLQQLKQPPQIRKLSASHTINEVAKGSNVSNIPRLSEMLYSAVLGDNSERREEQGMNAVASAQRQQVKEMRGRKERYDSETESTSTQLRKQKQRALSMKVRSESESSAMSRCKSVSVAEPNPVASSIEYVIENVKIDSESKPADELQFSKTIVKSMQKFEEPVPTTKLNTNATKSIFAPAAVASNSSQNLHPSGRSLSATPTMNRNCAKSGDDESDCYYDCNSEEPLNFHSASSSSDRDAEDAEIRGSDVEKVTYENESEDDEDEKIKNGEVGAENDEDDENDLYDEILASTENECNPMLSDEELDASVLKELKNDAVNGLNGANVSGNADKNETTVDEDRVIVRHLIVVRGIPKQALQNKRILYTTFSRFGEIHRTYVKKNEPDSLYILVLKNPETMYQNLKDNLVLLKTKFGSEELSIENNTRSTNGPAIRIELSEETKSLFSNANKLEEAVQNLIRIYENELKSTQSLERIQRLKKSIADLTMTMYGRARTTKVHIFGSRVTGLATDKSDVDIYLQLGDSFGGCMHMNTDLQQQLVVAYSNKMKMMPNLFQNVISVPFARVPIVKFKDVCSGFNCDLSFKSGLSTMNSILVSTYLTLDPKVKYLVCAVKLWMKLNNFADRHLFTTYAQIWMVLFFLMQPEIAVVPPVLKLRHKLPNELQQFNIEGWNCAFPNIESIIWRSACAFTKEELLTKFFEFYSNFNLKNYVLCTLTGLKIEKKHFLYHYDSLPVTFTQYRYKVKTDGELYNRISYDFEGLCVQDPFDHSHNLTKTINSRKFLSLTEVCRETVAILKNN</sequence>
<feature type="compositionally biased region" description="Polar residues" evidence="6">
    <location>
        <begin position="689"/>
        <end position="712"/>
    </location>
</feature>
<dbReference type="Pfam" id="PF22600">
    <property type="entry name" value="MTPAP-like_central"/>
    <property type="match status" value="1"/>
</dbReference>
<evidence type="ECO:0008006" key="11">
    <source>
        <dbReference type="Google" id="ProtNLM"/>
    </source>
</evidence>
<feature type="compositionally biased region" description="Basic and acidic residues" evidence="6">
    <location>
        <begin position="571"/>
        <end position="584"/>
    </location>
</feature>
<dbReference type="Gene3D" id="1.10.1410.10">
    <property type="match status" value="1"/>
</dbReference>
<protein>
    <recommendedName>
        <fullName evidence="11">Speckle targeted PIP5K1A-regulated poly(A) polymerase</fullName>
    </recommendedName>
</protein>
<feature type="domain" description="Poly(A) RNA polymerase mitochondrial-like central palm" evidence="8">
    <location>
        <begin position="962"/>
        <end position="1103"/>
    </location>
</feature>
<dbReference type="InterPro" id="IPR043519">
    <property type="entry name" value="NT_sf"/>
</dbReference>
<dbReference type="InterPro" id="IPR002058">
    <property type="entry name" value="PAP_assoc"/>
</dbReference>
<dbReference type="CDD" id="cd05402">
    <property type="entry name" value="NT_PAP_TUTase"/>
    <property type="match status" value="1"/>
</dbReference>
<evidence type="ECO:0000313" key="10">
    <source>
        <dbReference type="Proteomes" id="UP001367676"/>
    </source>
</evidence>
<comment type="cofactor">
    <cofactor evidence="2">
        <name>Mg(2+)</name>
        <dbReference type="ChEBI" id="CHEBI:18420"/>
    </cofactor>
</comment>
<evidence type="ECO:0000256" key="1">
    <source>
        <dbReference type="ARBA" id="ARBA00001936"/>
    </source>
</evidence>
<keyword evidence="5" id="KW-0460">Magnesium</keyword>
<keyword evidence="10" id="KW-1185">Reference proteome</keyword>
<dbReference type="SUPFAM" id="SSF81631">
    <property type="entry name" value="PAP/OAS1 substrate-binding domain"/>
    <property type="match status" value="1"/>
</dbReference>
<dbReference type="Gene3D" id="3.30.460.10">
    <property type="entry name" value="Beta Polymerase, domain 2"/>
    <property type="match status" value="1"/>
</dbReference>
<comment type="cofactor">
    <cofactor evidence="1">
        <name>Mn(2+)</name>
        <dbReference type="ChEBI" id="CHEBI:29035"/>
    </cofactor>
</comment>
<dbReference type="Pfam" id="PF03828">
    <property type="entry name" value="PAP_assoc"/>
    <property type="match status" value="1"/>
</dbReference>
<reference evidence="9 10" key="1">
    <citation type="submission" date="2024-03" db="EMBL/GenBank/DDBJ databases">
        <title>Adaptation during the transition from Ophiocordyceps entomopathogen to insect associate is accompanied by gene loss and intensified selection.</title>
        <authorList>
            <person name="Ward C.M."/>
            <person name="Onetto C.A."/>
            <person name="Borneman A.R."/>
        </authorList>
    </citation>
    <scope>NUCLEOTIDE SEQUENCE [LARGE SCALE GENOMIC DNA]</scope>
    <source>
        <strain evidence="9">AWRI1</strain>
        <tissue evidence="9">Single Adult Female</tissue>
    </source>
</reference>
<proteinExistence type="predicted"/>
<dbReference type="GO" id="GO:0050265">
    <property type="term" value="F:RNA uridylyltransferase activity"/>
    <property type="evidence" value="ECO:0007669"/>
    <property type="project" value="TreeGrafter"/>
</dbReference>
<dbReference type="InterPro" id="IPR054708">
    <property type="entry name" value="MTPAP-like_central"/>
</dbReference>
<feature type="region of interest" description="Disordered" evidence="6">
    <location>
        <begin position="556"/>
        <end position="618"/>
    </location>
</feature>
<dbReference type="PANTHER" id="PTHR12271:SF66">
    <property type="entry name" value="TERMINAL URIDYLYLTRANSFERASE TAILOR"/>
    <property type="match status" value="1"/>
</dbReference>
<accession>A0AAN9TH66</accession>
<dbReference type="GO" id="GO:0031123">
    <property type="term" value="P:RNA 3'-end processing"/>
    <property type="evidence" value="ECO:0007669"/>
    <property type="project" value="TreeGrafter"/>
</dbReference>
<name>A0AAN9TH66_9HEMI</name>
<evidence type="ECO:0000259" key="8">
    <source>
        <dbReference type="Pfam" id="PF22600"/>
    </source>
</evidence>
<evidence type="ECO:0000256" key="6">
    <source>
        <dbReference type="SAM" id="MobiDB-lite"/>
    </source>
</evidence>
<dbReference type="Proteomes" id="UP001367676">
    <property type="component" value="Unassembled WGS sequence"/>
</dbReference>
<organism evidence="9 10">
    <name type="scientific">Parthenolecanium corni</name>
    <dbReference type="NCBI Taxonomy" id="536013"/>
    <lineage>
        <taxon>Eukaryota</taxon>
        <taxon>Metazoa</taxon>
        <taxon>Ecdysozoa</taxon>
        <taxon>Arthropoda</taxon>
        <taxon>Hexapoda</taxon>
        <taxon>Insecta</taxon>
        <taxon>Pterygota</taxon>
        <taxon>Neoptera</taxon>
        <taxon>Paraneoptera</taxon>
        <taxon>Hemiptera</taxon>
        <taxon>Sternorrhyncha</taxon>
        <taxon>Coccoidea</taxon>
        <taxon>Coccidae</taxon>
        <taxon>Parthenolecanium</taxon>
    </lineage>
</organism>
<evidence type="ECO:0000256" key="5">
    <source>
        <dbReference type="ARBA" id="ARBA00022842"/>
    </source>
</evidence>
<dbReference type="GO" id="GO:1990817">
    <property type="term" value="F:poly(A) RNA polymerase activity"/>
    <property type="evidence" value="ECO:0007669"/>
    <property type="project" value="UniProtKB-ARBA"/>
</dbReference>
<feature type="domain" description="PAP-associated" evidence="7">
    <location>
        <begin position="1196"/>
        <end position="1273"/>
    </location>
</feature>
<keyword evidence="4" id="KW-0479">Metal-binding</keyword>
<dbReference type="PANTHER" id="PTHR12271">
    <property type="entry name" value="POLY A POLYMERASE CID PAP -RELATED"/>
    <property type="match status" value="1"/>
</dbReference>
<evidence type="ECO:0000256" key="4">
    <source>
        <dbReference type="ARBA" id="ARBA00022723"/>
    </source>
</evidence>
<dbReference type="GO" id="GO:0046872">
    <property type="term" value="F:metal ion binding"/>
    <property type="evidence" value="ECO:0007669"/>
    <property type="project" value="UniProtKB-KW"/>
</dbReference>
<comment type="caution">
    <text evidence="9">The sequence shown here is derived from an EMBL/GenBank/DDBJ whole genome shotgun (WGS) entry which is preliminary data.</text>
</comment>
<keyword evidence="3" id="KW-0808">Transferase</keyword>
<evidence type="ECO:0000256" key="3">
    <source>
        <dbReference type="ARBA" id="ARBA00022679"/>
    </source>
</evidence>
<evidence type="ECO:0000259" key="7">
    <source>
        <dbReference type="Pfam" id="PF03828"/>
    </source>
</evidence>
<dbReference type="SUPFAM" id="SSF81301">
    <property type="entry name" value="Nucleotidyltransferase"/>
    <property type="match status" value="1"/>
</dbReference>
<evidence type="ECO:0000313" key="9">
    <source>
        <dbReference type="EMBL" id="KAK7573487.1"/>
    </source>
</evidence>
<gene>
    <name evidence="9" type="ORF">V9T40_010678</name>
</gene>
<evidence type="ECO:0000256" key="2">
    <source>
        <dbReference type="ARBA" id="ARBA00001946"/>
    </source>
</evidence>
<dbReference type="EMBL" id="JBBCAQ010000037">
    <property type="protein sequence ID" value="KAK7573487.1"/>
    <property type="molecule type" value="Genomic_DNA"/>
</dbReference>